<evidence type="ECO:0000256" key="3">
    <source>
        <dbReference type="ARBA" id="ARBA00023006"/>
    </source>
</evidence>
<keyword evidence="3" id="KW-0072">Autophagy</keyword>
<dbReference type="EMBL" id="KB469296">
    <property type="protein sequence ID" value="EPQ59946.1"/>
    <property type="molecule type" value="Genomic_DNA"/>
</dbReference>
<evidence type="ECO:0000256" key="2">
    <source>
        <dbReference type="ARBA" id="ARBA00018874"/>
    </source>
</evidence>
<sequence length="185" mass="20553">MTTNTNALPTVTIDLVLDRRSTTEVLSAVLHAILFHRLFGTVKPTTFQVQDITIPGVDDADTKQLVDEKVHAFWRAMEGGPSKRGQIIVTFAEKRARKGWFYMGEEEVPWEQWIVNAEIRQPKSEQDRVSFNADLASSLTKALQTMLTHISSETGRKAVPLITSSTGISPFPFKVLVKVNGAEVG</sequence>
<dbReference type="PANTHER" id="PTHR13292:SF0">
    <property type="entry name" value="AUTOPHAGY-RELATED PROTEIN 101"/>
    <property type="match status" value="1"/>
</dbReference>
<dbReference type="OMA" id="VCWEIWT"/>
<evidence type="ECO:0000313" key="4">
    <source>
        <dbReference type="EMBL" id="EPQ59946.1"/>
    </source>
</evidence>
<dbReference type="STRING" id="670483.S7QJR6"/>
<dbReference type="OrthoDB" id="10259639at2759"/>
<proteinExistence type="inferred from homology"/>
<dbReference type="PANTHER" id="PTHR13292">
    <property type="entry name" value="AUTOPHAGY-RELATED PROTEIN 101"/>
    <property type="match status" value="1"/>
</dbReference>
<dbReference type="HOGENOM" id="CLU_069661_1_1_1"/>
<dbReference type="AlphaFoldDB" id="S7QJR6"/>
<dbReference type="GeneID" id="19299615"/>
<accession>S7QJR6</accession>
<dbReference type="GO" id="GO:0000045">
    <property type="term" value="P:autophagosome assembly"/>
    <property type="evidence" value="ECO:0007669"/>
    <property type="project" value="TreeGrafter"/>
</dbReference>
<evidence type="ECO:0000313" key="5">
    <source>
        <dbReference type="Proteomes" id="UP000030669"/>
    </source>
</evidence>
<dbReference type="KEGG" id="gtr:GLOTRDRAFT_112780"/>
<dbReference type="GO" id="GO:1990316">
    <property type="term" value="C:Atg1/ULK1 kinase complex"/>
    <property type="evidence" value="ECO:0007669"/>
    <property type="project" value="TreeGrafter"/>
</dbReference>
<dbReference type="RefSeq" id="XP_007860454.1">
    <property type="nucleotide sequence ID" value="XM_007862263.1"/>
</dbReference>
<name>S7QJR6_GLOTA</name>
<dbReference type="GO" id="GO:0000407">
    <property type="term" value="C:phagophore assembly site"/>
    <property type="evidence" value="ECO:0007669"/>
    <property type="project" value="TreeGrafter"/>
</dbReference>
<dbReference type="Pfam" id="PF07855">
    <property type="entry name" value="ATG101"/>
    <property type="match status" value="1"/>
</dbReference>
<keyword evidence="5" id="KW-1185">Reference proteome</keyword>
<protein>
    <recommendedName>
        <fullName evidence="2">Autophagy-related protein 101</fullName>
    </recommendedName>
</protein>
<evidence type="ECO:0000256" key="1">
    <source>
        <dbReference type="ARBA" id="ARBA00007130"/>
    </source>
</evidence>
<dbReference type="Proteomes" id="UP000030669">
    <property type="component" value="Unassembled WGS sequence"/>
</dbReference>
<organism evidence="4 5">
    <name type="scientific">Gloeophyllum trabeum (strain ATCC 11539 / FP-39264 / Madison 617)</name>
    <name type="common">Brown rot fungus</name>
    <dbReference type="NCBI Taxonomy" id="670483"/>
    <lineage>
        <taxon>Eukaryota</taxon>
        <taxon>Fungi</taxon>
        <taxon>Dikarya</taxon>
        <taxon>Basidiomycota</taxon>
        <taxon>Agaricomycotina</taxon>
        <taxon>Agaricomycetes</taxon>
        <taxon>Gloeophyllales</taxon>
        <taxon>Gloeophyllaceae</taxon>
        <taxon>Gloeophyllum</taxon>
    </lineage>
</organism>
<comment type="similarity">
    <text evidence="1">Belongs to the ATG101 family.</text>
</comment>
<gene>
    <name evidence="4" type="ORF">GLOTRDRAFT_112780</name>
</gene>
<dbReference type="GO" id="GO:0019901">
    <property type="term" value="F:protein kinase binding"/>
    <property type="evidence" value="ECO:0007669"/>
    <property type="project" value="TreeGrafter"/>
</dbReference>
<dbReference type="eggNOG" id="KOG4493">
    <property type="taxonomic scope" value="Eukaryota"/>
</dbReference>
<dbReference type="InterPro" id="IPR012445">
    <property type="entry name" value="ATG101"/>
</dbReference>
<reference evidence="4 5" key="1">
    <citation type="journal article" date="2012" name="Science">
        <title>The Paleozoic origin of enzymatic lignin decomposition reconstructed from 31 fungal genomes.</title>
        <authorList>
            <person name="Floudas D."/>
            <person name="Binder M."/>
            <person name="Riley R."/>
            <person name="Barry K."/>
            <person name="Blanchette R.A."/>
            <person name="Henrissat B."/>
            <person name="Martinez A.T."/>
            <person name="Otillar R."/>
            <person name="Spatafora J.W."/>
            <person name="Yadav J.S."/>
            <person name="Aerts A."/>
            <person name="Benoit I."/>
            <person name="Boyd A."/>
            <person name="Carlson A."/>
            <person name="Copeland A."/>
            <person name="Coutinho P.M."/>
            <person name="de Vries R.P."/>
            <person name="Ferreira P."/>
            <person name="Findley K."/>
            <person name="Foster B."/>
            <person name="Gaskell J."/>
            <person name="Glotzer D."/>
            <person name="Gorecki P."/>
            <person name="Heitman J."/>
            <person name="Hesse C."/>
            <person name="Hori C."/>
            <person name="Igarashi K."/>
            <person name="Jurgens J.A."/>
            <person name="Kallen N."/>
            <person name="Kersten P."/>
            <person name="Kohler A."/>
            <person name="Kuees U."/>
            <person name="Kumar T.K.A."/>
            <person name="Kuo A."/>
            <person name="LaButti K."/>
            <person name="Larrondo L.F."/>
            <person name="Lindquist E."/>
            <person name="Ling A."/>
            <person name="Lombard V."/>
            <person name="Lucas S."/>
            <person name="Lundell T."/>
            <person name="Martin R."/>
            <person name="McLaughlin D.J."/>
            <person name="Morgenstern I."/>
            <person name="Morin E."/>
            <person name="Murat C."/>
            <person name="Nagy L.G."/>
            <person name="Nolan M."/>
            <person name="Ohm R.A."/>
            <person name="Patyshakuliyeva A."/>
            <person name="Rokas A."/>
            <person name="Ruiz-Duenas F.J."/>
            <person name="Sabat G."/>
            <person name="Salamov A."/>
            <person name="Samejima M."/>
            <person name="Schmutz J."/>
            <person name="Slot J.C."/>
            <person name="St John F."/>
            <person name="Stenlid J."/>
            <person name="Sun H."/>
            <person name="Sun S."/>
            <person name="Syed K."/>
            <person name="Tsang A."/>
            <person name="Wiebenga A."/>
            <person name="Young D."/>
            <person name="Pisabarro A."/>
            <person name="Eastwood D.C."/>
            <person name="Martin F."/>
            <person name="Cullen D."/>
            <person name="Grigoriev I.V."/>
            <person name="Hibbett D.S."/>
        </authorList>
    </citation>
    <scope>NUCLEOTIDE SEQUENCE [LARGE SCALE GENOMIC DNA]</scope>
    <source>
        <strain evidence="4 5">ATCC 11539</strain>
    </source>
</reference>